<evidence type="ECO:0000259" key="3">
    <source>
        <dbReference type="Pfam" id="PF21906"/>
    </source>
</evidence>
<feature type="compositionally biased region" description="Low complexity" evidence="1">
    <location>
        <begin position="267"/>
        <end position="276"/>
    </location>
</feature>
<feature type="domain" description="Nudix hydrolase" evidence="2">
    <location>
        <begin position="20"/>
        <end position="117"/>
    </location>
</feature>
<dbReference type="PANTHER" id="PTHR43736">
    <property type="entry name" value="ADP-RIBOSE PYROPHOSPHATASE"/>
    <property type="match status" value="1"/>
</dbReference>
<sequence length="286" mass="31747">MEYANVAERREQPPGLAVSTVIFALREDERVGRKTLWLPLVRRTREPFKDRWALPGGPLGARQSLQDAAAANLRTTTGLVPQYLEQLYAFGGLDRSPSRRVVSIVYWALVRGAEPAAGDPGPADRPHSADAVHSADGRHSADRLREDPNVAWYRAEDPGVLAELAFDHRQIVEYALWRLRNKVEYGSIAHRLLGERFTLAQVREVYEAVLGRALDPANFRRQLRGTPDIEATDEFLQGGKHRPPRLYRYTGDTNPAATGPPAPPPTAEAAAPQQAPHPDPHETDTP</sequence>
<protein>
    <submittedName>
        <fullName evidence="4">NUDIX domain-containing protein</fullName>
    </submittedName>
</protein>
<feature type="region of interest" description="Disordered" evidence="1">
    <location>
        <begin position="230"/>
        <end position="286"/>
    </location>
</feature>
<dbReference type="InterPro" id="IPR000086">
    <property type="entry name" value="NUDIX_hydrolase_dom"/>
</dbReference>
<dbReference type="CDD" id="cd18873">
    <property type="entry name" value="NUDIX_NadM_like"/>
    <property type="match status" value="1"/>
</dbReference>
<feature type="domain" description="NrtR DNA-binding winged helix" evidence="3">
    <location>
        <begin position="191"/>
        <end position="248"/>
    </location>
</feature>
<name>A0ABP7BYP7_9MICC</name>
<dbReference type="SUPFAM" id="SSF46785">
    <property type="entry name" value="Winged helix' DNA-binding domain"/>
    <property type="match status" value="1"/>
</dbReference>
<feature type="region of interest" description="Disordered" evidence="1">
    <location>
        <begin position="116"/>
        <end position="143"/>
    </location>
</feature>
<dbReference type="Gene3D" id="1.10.10.10">
    <property type="entry name" value="Winged helix-like DNA-binding domain superfamily/Winged helix DNA-binding domain"/>
    <property type="match status" value="1"/>
</dbReference>
<dbReference type="InterPro" id="IPR054105">
    <property type="entry name" value="WHD_NrtR"/>
</dbReference>
<dbReference type="Proteomes" id="UP001500752">
    <property type="component" value="Unassembled WGS sequence"/>
</dbReference>
<dbReference type="SUPFAM" id="SSF55811">
    <property type="entry name" value="Nudix"/>
    <property type="match status" value="1"/>
</dbReference>
<proteinExistence type="predicted"/>
<organism evidence="4 5">
    <name type="scientific">Arthrobacter ginkgonis</name>
    <dbReference type="NCBI Taxonomy" id="1630594"/>
    <lineage>
        <taxon>Bacteria</taxon>
        <taxon>Bacillati</taxon>
        <taxon>Actinomycetota</taxon>
        <taxon>Actinomycetes</taxon>
        <taxon>Micrococcales</taxon>
        <taxon>Micrococcaceae</taxon>
        <taxon>Arthrobacter</taxon>
    </lineage>
</organism>
<comment type="caution">
    <text evidence="4">The sequence shown here is derived from an EMBL/GenBank/DDBJ whole genome shotgun (WGS) entry which is preliminary data.</text>
</comment>
<dbReference type="Gene3D" id="3.90.79.10">
    <property type="entry name" value="Nucleoside Triphosphate Pyrophosphohydrolase"/>
    <property type="match status" value="1"/>
</dbReference>
<evidence type="ECO:0000256" key="1">
    <source>
        <dbReference type="SAM" id="MobiDB-lite"/>
    </source>
</evidence>
<dbReference type="InterPro" id="IPR036388">
    <property type="entry name" value="WH-like_DNA-bd_sf"/>
</dbReference>
<reference evidence="5" key="1">
    <citation type="journal article" date="2019" name="Int. J. Syst. Evol. Microbiol.">
        <title>The Global Catalogue of Microorganisms (GCM) 10K type strain sequencing project: providing services to taxonomists for standard genome sequencing and annotation.</title>
        <authorList>
            <consortium name="The Broad Institute Genomics Platform"/>
            <consortium name="The Broad Institute Genome Sequencing Center for Infectious Disease"/>
            <person name="Wu L."/>
            <person name="Ma J."/>
        </authorList>
    </citation>
    <scope>NUCLEOTIDE SEQUENCE [LARGE SCALE GENOMIC DNA]</scope>
    <source>
        <strain evidence="5">JCM 30742</strain>
    </source>
</reference>
<gene>
    <name evidence="4" type="ORF">GCM10023081_06590</name>
</gene>
<dbReference type="Pfam" id="PF00293">
    <property type="entry name" value="NUDIX"/>
    <property type="match status" value="1"/>
</dbReference>
<evidence type="ECO:0000313" key="5">
    <source>
        <dbReference type="Proteomes" id="UP001500752"/>
    </source>
</evidence>
<dbReference type="EMBL" id="BAABEO010000008">
    <property type="protein sequence ID" value="GAA3670940.1"/>
    <property type="molecule type" value="Genomic_DNA"/>
</dbReference>
<dbReference type="InterPro" id="IPR036390">
    <property type="entry name" value="WH_DNA-bd_sf"/>
</dbReference>
<dbReference type="Pfam" id="PF21906">
    <property type="entry name" value="WHD_NrtR"/>
    <property type="match status" value="1"/>
</dbReference>
<evidence type="ECO:0000313" key="4">
    <source>
        <dbReference type="EMBL" id="GAA3670940.1"/>
    </source>
</evidence>
<accession>A0ABP7BYP7</accession>
<dbReference type="RefSeq" id="WP_345148452.1">
    <property type="nucleotide sequence ID" value="NZ_BAABEO010000008.1"/>
</dbReference>
<feature type="compositionally biased region" description="Basic and acidic residues" evidence="1">
    <location>
        <begin position="122"/>
        <end position="143"/>
    </location>
</feature>
<evidence type="ECO:0000259" key="2">
    <source>
        <dbReference type="Pfam" id="PF00293"/>
    </source>
</evidence>
<keyword evidence="5" id="KW-1185">Reference proteome</keyword>
<dbReference type="PANTHER" id="PTHR43736:SF4">
    <property type="entry name" value="SLR1690 PROTEIN"/>
    <property type="match status" value="1"/>
</dbReference>
<dbReference type="InterPro" id="IPR015797">
    <property type="entry name" value="NUDIX_hydrolase-like_dom_sf"/>
</dbReference>